<dbReference type="Gene3D" id="3.90.1200.10">
    <property type="match status" value="2"/>
</dbReference>
<sequence>MSDDLPLEVRAAFGVPSGPARLLPGGGGTCWQAGELVFKPAPRPAVASWLAEVFAGVSDGLFDGLFDDLRGPGFRVPRPVRAADGSWVAGGWAAWTVVEGETDPVARWPELVAASRAFHAALVGIPAPSWLGRGRNRWAVAERVAWDEAEVELAPELSDLVEALRAATRPVRLPNQLVHCDIAGNVLFADGQPPAVIDFSPSWRPAGYALAVAAVDLLAWSAAPPGILDKLDGEDDIDQLLLRALIWRLVTESLGRPDRDSRQAVRRANEPVVELLLSRVSGRPVTTGPATDADIAASTGRALGCEITGLRPVTGGHSVARIADRAGGGSVFVKAAAPAELDVESAVYEALGDRPFLPRLLASTREPAPMLVLEMLEQDHWVTEWTTPLIAATRNLLHEVHTLPAPSDVPVLREVANPWEAIAADPARLLRMGVCSRRWLAEHLDTLHAAAAEAPVEGDSLIHRDVRAANLWWHDGRLVLADWASAAIGDPWLDHHLWLVALHAEGGPAPDTDQGPHATGHAALIAGQQPLLAPARDANPALFDQRRRRLTVALSWAARLLHIPPPQPPT</sequence>
<accession>A0A544YWJ0</accession>
<dbReference type="InterPro" id="IPR011009">
    <property type="entry name" value="Kinase-like_dom_sf"/>
</dbReference>
<evidence type="ECO:0000313" key="2">
    <source>
        <dbReference type="Proteomes" id="UP000316541"/>
    </source>
</evidence>
<organism evidence="1 2">
    <name type="scientific">Microbispora hainanensis</name>
    <dbReference type="NCBI Taxonomy" id="568844"/>
    <lineage>
        <taxon>Bacteria</taxon>
        <taxon>Bacillati</taxon>
        <taxon>Actinomycetota</taxon>
        <taxon>Actinomycetes</taxon>
        <taxon>Streptosporangiales</taxon>
        <taxon>Streptosporangiaceae</taxon>
        <taxon>Microbispora</taxon>
    </lineage>
</organism>
<gene>
    <name evidence="1" type="ORF">FLX08_13525</name>
</gene>
<comment type="caution">
    <text evidence="1">The sequence shown here is derived from an EMBL/GenBank/DDBJ whole genome shotgun (WGS) entry which is preliminary data.</text>
</comment>
<protein>
    <recommendedName>
        <fullName evidence="3">Phosphotransferase</fullName>
    </recommendedName>
</protein>
<evidence type="ECO:0008006" key="3">
    <source>
        <dbReference type="Google" id="ProtNLM"/>
    </source>
</evidence>
<evidence type="ECO:0000313" key="1">
    <source>
        <dbReference type="EMBL" id="TQS21125.1"/>
    </source>
</evidence>
<name>A0A544YWJ0_9ACTN</name>
<proteinExistence type="predicted"/>
<reference evidence="1 2" key="1">
    <citation type="submission" date="2019-07" db="EMBL/GenBank/DDBJ databases">
        <title>Microbispora hainanensis DSM 45428.</title>
        <authorList>
            <person name="Thawai C."/>
        </authorList>
    </citation>
    <scope>NUCLEOTIDE SEQUENCE [LARGE SCALE GENOMIC DNA]</scope>
    <source>
        <strain evidence="1 2">DSM 45428</strain>
    </source>
</reference>
<dbReference type="EMBL" id="VIRM01000013">
    <property type="protein sequence ID" value="TQS21125.1"/>
    <property type="molecule type" value="Genomic_DNA"/>
</dbReference>
<dbReference type="RefSeq" id="WP_142619173.1">
    <property type="nucleotide sequence ID" value="NZ_VIRM01000013.1"/>
</dbReference>
<dbReference type="Proteomes" id="UP000316541">
    <property type="component" value="Unassembled WGS sequence"/>
</dbReference>
<dbReference type="AlphaFoldDB" id="A0A544YWJ0"/>
<dbReference type="SUPFAM" id="SSF56112">
    <property type="entry name" value="Protein kinase-like (PK-like)"/>
    <property type="match status" value="2"/>
</dbReference>